<evidence type="ECO:0000256" key="11">
    <source>
        <dbReference type="SAM" id="MobiDB-lite"/>
    </source>
</evidence>
<keyword evidence="8" id="KW-0255">Endonuclease</keyword>
<dbReference type="AlphaFoldDB" id="A0AAN6YUD8"/>
<organism evidence="13 14">
    <name type="scientific">Canariomyces notabilis</name>
    <dbReference type="NCBI Taxonomy" id="2074819"/>
    <lineage>
        <taxon>Eukaryota</taxon>
        <taxon>Fungi</taxon>
        <taxon>Dikarya</taxon>
        <taxon>Ascomycota</taxon>
        <taxon>Pezizomycotina</taxon>
        <taxon>Sordariomycetes</taxon>
        <taxon>Sordariomycetidae</taxon>
        <taxon>Sordariales</taxon>
        <taxon>Chaetomiaceae</taxon>
        <taxon>Canariomyces</taxon>
    </lineage>
</organism>
<dbReference type="GO" id="GO:0046872">
    <property type="term" value="F:metal ion binding"/>
    <property type="evidence" value="ECO:0007669"/>
    <property type="project" value="UniProtKB-KW"/>
</dbReference>
<dbReference type="GO" id="GO:0042781">
    <property type="term" value="F:3'-tRNA processing endoribonuclease activity"/>
    <property type="evidence" value="ECO:0007669"/>
    <property type="project" value="UniProtKB-EC"/>
</dbReference>
<feature type="region of interest" description="Disordered" evidence="11">
    <location>
        <begin position="301"/>
        <end position="339"/>
    </location>
</feature>
<evidence type="ECO:0000313" key="14">
    <source>
        <dbReference type="Proteomes" id="UP001302812"/>
    </source>
</evidence>
<proteinExistence type="inferred from homology"/>
<evidence type="ECO:0000256" key="2">
    <source>
        <dbReference type="ARBA" id="ARBA00001947"/>
    </source>
</evidence>
<dbReference type="CDD" id="cd07718">
    <property type="entry name" value="RNaseZ_ELAC1_ELAC2-C-term-like_MBL-fold"/>
    <property type="match status" value="1"/>
</dbReference>
<feature type="domain" description="tRNase Z endonuclease" evidence="12">
    <location>
        <begin position="144"/>
        <end position="206"/>
    </location>
</feature>
<evidence type="ECO:0000256" key="4">
    <source>
        <dbReference type="ARBA" id="ARBA00012477"/>
    </source>
</evidence>
<comment type="catalytic activity">
    <reaction evidence="1">
        <text>Endonucleolytic cleavage of RNA, removing extra 3' nucleotides from tRNA precursor, generating 3' termini of tRNAs. A 3'-hydroxy group is left at the tRNA terminus and a 5'-phosphoryl group is left at the trailer molecule.</text>
        <dbReference type="EC" id="3.1.26.11"/>
    </reaction>
</comment>
<dbReference type="PANTHER" id="PTHR12553:SF49">
    <property type="entry name" value="ZINC PHOSPHODIESTERASE ELAC PROTEIN 2"/>
    <property type="match status" value="1"/>
</dbReference>
<dbReference type="GO" id="GO:0005739">
    <property type="term" value="C:mitochondrion"/>
    <property type="evidence" value="ECO:0007669"/>
    <property type="project" value="TreeGrafter"/>
</dbReference>
<dbReference type="Proteomes" id="UP001302812">
    <property type="component" value="Unassembled WGS sequence"/>
</dbReference>
<name>A0AAN6YUD8_9PEZI</name>
<keyword evidence="6" id="KW-0540">Nuclease</keyword>
<reference evidence="13" key="1">
    <citation type="journal article" date="2023" name="Mol. Phylogenet. Evol.">
        <title>Genome-scale phylogeny and comparative genomics of the fungal order Sordariales.</title>
        <authorList>
            <person name="Hensen N."/>
            <person name="Bonometti L."/>
            <person name="Westerberg I."/>
            <person name="Brannstrom I.O."/>
            <person name="Guillou S."/>
            <person name="Cros-Aarteil S."/>
            <person name="Calhoun S."/>
            <person name="Haridas S."/>
            <person name="Kuo A."/>
            <person name="Mondo S."/>
            <person name="Pangilinan J."/>
            <person name="Riley R."/>
            <person name="LaButti K."/>
            <person name="Andreopoulos B."/>
            <person name="Lipzen A."/>
            <person name="Chen C."/>
            <person name="Yan M."/>
            <person name="Daum C."/>
            <person name="Ng V."/>
            <person name="Clum A."/>
            <person name="Steindorff A."/>
            <person name="Ohm R.A."/>
            <person name="Martin F."/>
            <person name="Silar P."/>
            <person name="Natvig D.O."/>
            <person name="Lalanne C."/>
            <person name="Gautier V."/>
            <person name="Ament-Velasquez S.L."/>
            <person name="Kruys A."/>
            <person name="Hutchinson M.I."/>
            <person name="Powell A.J."/>
            <person name="Barry K."/>
            <person name="Miller A.N."/>
            <person name="Grigoriev I.V."/>
            <person name="Debuchy R."/>
            <person name="Gladieux P."/>
            <person name="Hiltunen Thoren M."/>
            <person name="Johannesson H."/>
        </authorList>
    </citation>
    <scope>NUCLEOTIDE SEQUENCE</scope>
    <source>
        <strain evidence="13">CBS 508.74</strain>
    </source>
</reference>
<evidence type="ECO:0000256" key="10">
    <source>
        <dbReference type="ARBA" id="ARBA00022833"/>
    </source>
</evidence>
<evidence type="ECO:0000256" key="1">
    <source>
        <dbReference type="ARBA" id="ARBA00000402"/>
    </source>
</evidence>
<keyword evidence="14" id="KW-1185">Reference proteome</keyword>
<dbReference type="GeneID" id="89938974"/>
<dbReference type="EC" id="3.1.26.11" evidence="4"/>
<reference evidence="13" key="2">
    <citation type="submission" date="2023-05" db="EMBL/GenBank/DDBJ databases">
        <authorList>
            <consortium name="Lawrence Berkeley National Laboratory"/>
            <person name="Steindorff A."/>
            <person name="Hensen N."/>
            <person name="Bonometti L."/>
            <person name="Westerberg I."/>
            <person name="Brannstrom I.O."/>
            <person name="Guillou S."/>
            <person name="Cros-Aarteil S."/>
            <person name="Calhoun S."/>
            <person name="Haridas S."/>
            <person name="Kuo A."/>
            <person name="Mondo S."/>
            <person name="Pangilinan J."/>
            <person name="Riley R."/>
            <person name="Labutti K."/>
            <person name="Andreopoulos B."/>
            <person name="Lipzen A."/>
            <person name="Chen C."/>
            <person name="Yanf M."/>
            <person name="Daum C."/>
            <person name="Ng V."/>
            <person name="Clum A."/>
            <person name="Ohm R."/>
            <person name="Martin F."/>
            <person name="Silar P."/>
            <person name="Natvig D."/>
            <person name="Lalanne C."/>
            <person name="Gautier V."/>
            <person name="Ament-Velasquez S.L."/>
            <person name="Kruys A."/>
            <person name="Hutchinson M.I."/>
            <person name="Powell A.J."/>
            <person name="Barry K."/>
            <person name="Miller A.N."/>
            <person name="Grigoriev I.V."/>
            <person name="Debuchy R."/>
            <person name="Gladieux P."/>
            <person name="Thoren M.H."/>
            <person name="Johannesson H."/>
        </authorList>
    </citation>
    <scope>NUCLEOTIDE SEQUENCE</scope>
    <source>
        <strain evidence="13">CBS 508.74</strain>
    </source>
</reference>
<evidence type="ECO:0000256" key="8">
    <source>
        <dbReference type="ARBA" id="ARBA00022759"/>
    </source>
</evidence>
<comment type="cofactor">
    <cofactor evidence="2">
        <name>Zn(2+)</name>
        <dbReference type="ChEBI" id="CHEBI:29105"/>
    </cofactor>
</comment>
<dbReference type="PANTHER" id="PTHR12553">
    <property type="entry name" value="ZINC PHOSPHODIESTERASE ELAC PROTEIN 2"/>
    <property type="match status" value="1"/>
</dbReference>
<evidence type="ECO:0000256" key="3">
    <source>
        <dbReference type="ARBA" id="ARBA00007823"/>
    </source>
</evidence>
<comment type="caution">
    <text evidence="13">The sequence shown here is derived from an EMBL/GenBank/DDBJ whole genome shotgun (WGS) entry which is preliminary data.</text>
</comment>
<feature type="compositionally biased region" description="Low complexity" evidence="11">
    <location>
        <begin position="319"/>
        <end position="334"/>
    </location>
</feature>
<accession>A0AAN6YUD8</accession>
<dbReference type="Gene3D" id="3.60.15.10">
    <property type="entry name" value="Ribonuclease Z/Hydroxyacylglutathione hydrolase-like"/>
    <property type="match status" value="2"/>
</dbReference>
<gene>
    <name evidence="13" type="ORF">N656DRAFT_777582</name>
</gene>
<dbReference type="GO" id="GO:1990180">
    <property type="term" value="P:mitochondrial tRNA 3'-end processing"/>
    <property type="evidence" value="ECO:0007669"/>
    <property type="project" value="TreeGrafter"/>
</dbReference>
<dbReference type="Pfam" id="PF23023">
    <property type="entry name" value="Anti-Pycsar_Apyc1"/>
    <property type="match status" value="1"/>
</dbReference>
<dbReference type="Pfam" id="PF13691">
    <property type="entry name" value="Lactamase_B_4"/>
    <property type="match status" value="1"/>
</dbReference>
<protein>
    <recommendedName>
        <fullName evidence="4">ribonuclease Z</fullName>
        <ecNumber evidence="4">3.1.26.11</ecNumber>
    </recommendedName>
</protein>
<evidence type="ECO:0000256" key="6">
    <source>
        <dbReference type="ARBA" id="ARBA00022722"/>
    </source>
</evidence>
<evidence type="ECO:0000256" key="9">
    <source>
        <dbReference type="ARBA" id="ARBA00022801"/>
    </source>
</evidence>
<dbReference type="InterPro" id="IPR027794">
    <property type="entry name" value="tRNase_Z_dom"/>
</dbReference>
<keyword evidence="10" id="KW-0862">Zinc</keyword>
<sequence length="997" mass="110801">MHATRRSLLQKLPKGDSIRVQLQPQNLSEKLPSAKNEAFWHDSNFYARSPTKKNKKLSPLVQDWLSPRVQDWKPPQRPTILSSTVFPNIISWRIPHTLHHRHSLRFVLFPTDKTLTLFPASPLTSQLSPSLTRRSAREMHSYVQIVSTPTADTPGACLMLHFDTQRYLFGSIAEGTQRVMVQRKIPLAKTRDIFLTGRIDWQSTGGLLGMILTIADIKGSKAEAEKSRPKGKSSPDFFLNVHGGRNLMHNLAAARRFILRKGLPLRPREVRHDPRLAHGKTEPDYTDENIRVWSVLLSGQPPDAGSVSGQRSPKRRKLSPSSGKSTDSDGSAAEGDSDVDQRVREAIVKDMFDSNWKLDTLRELKLGEVELPAKIFVRSDKGHLEPYQGPLPGEEGCDKDLKVLVRLPWPASMIEELPRARPSGESMCYVVKSHPRRGKFDPAAATALGVVRTDFKNLTAGLSVPGKDGVVVTPEMVMGPMMAGRGFAIIDLPSPEFVDVFLNRPEWTTPEIMDGVETMYWILPDKSYVEGESRLLDFMKAHASMKHVLLGHDISPNTLALESPAAQLIKMHRIDPDRFPLPIFDSTKLDIEDSLATTADVGRPGARFQLAPKVSYPTDALVPIMDTGEPLRELLDTPQTLELADAARAKVSDPSFLAQVAESQKDLPVPDAEIITLGTGSALPSKYRNVSATLIRVPGWGSYLLDCGENTLGQLRRSFGYKGADEILTDLRAIYISHAHADHHLGTVTVLTRWLQLDRARDPKYGEKKLTVIATPKYHGFLDEVESIQPGLRSKRIARVSLRGNLKPVPGTRARVVLPEGISSPSTLGLPEISACFVEHCYEATAVVLTFPDTGFKVAYSGDCRPSFDLFTELGRGAHLLLHECTFDDELKGDAIAKKHSTLSEALDVGRRMAARRILLTHFSQRYPKLPVINEESLRRDNTAAGGDVEVLFAFDHMRVKLGEFKQAKEFIPALRELLREEEEGEGKVEDVNTSAP</sequence>
<keyword evidence="9" id="KW-0378">Hydrolase</keyword>
<dbReference type="SUPFAM" id="SSF56281">
    <property type="entry name" value="Metallo-hydrolase/oxidoreductase"/>
    <property type="match status" value="2"/>
</dbReference>
<keyword evidence="5" id="KW-0819">tRNA processing</keyword>
<dbReference type="EMBL" id="MU853337">
    <property type="protein sequence ID" value="KAK4114380.1"/>
    <property type="molecule type" value="Genomic_DNA"/>
</dbReference>
<evidence type="ECO:0000256" key="5">
    <source>
        <dbReference type="ARBA" id="ARBA00022694"/>
    </source>
</evidence>
<comment type="similarity">
    <text evidence="3">Belongs to the RNase Z family.</text>
</comment>
<evidence type="ECO:0000259" key="12">
    <source>
        <dbReference type="Pfam" id="PF13691"/>
    </source>
</evidence>
<dbReference type="InterPro" id="IPR047151">
    <property type="entry name" value="RNZ2-like"/>
</dbReference>
<keyword evidence="7" id="KW-0479">Metal-binding</keyword>
<evidence type="ECO:0000256" key="7">
    <source>
        <dbReference type="ARBA" id="ARBA00022723"/>
    </source>
</evidence>
<evidence type="ECO:0000313" key="13">
    <source>
        <dbReference type="EMBL" id="KAK4114380.1"/>
    </source>
</evidence>
<dbReference type="InterPro" id="IPR036866">
    <property type="entry name" value="RibonucZ/Hydroxyglut_hydro"/>
</dbReference>
<dbReference type="RefSeq" id="XP_064671950.1">
    <property type="nucleotide sequence ID" value="XM_064814849.1"/>
</dbReference>